<accession>A0ABV4U2V1</accession>
<reference evidence="3 4" key="1">
    <citation type="submission" date="2024-08" db="EMBL/GenBank/DDBJ databases">
        <title>Whole-genome sequencing of halo(alkali)philic microorganisms from hypersaline lakes.</title>
        <authorList>
            <person name="Sorokin D.Y."/>
            <person name="Merkel A.Y."/>
            <person name="Messina E."/>
            <person name="Yakimov M."/>
        </authorList>
    </citation>
    <scope>NUCLEOTIDE SEQUENCE [LARGE SCALE GENOMIC DNA]</scope>
    <source>
        <strain evidence="3 4">AB-hyl4</strain>
    </source>
</reference>
<dbReference type="Gene3D" id="3.40.605.10">
    <property type="entry name" value="Aldehyde Dehydrogenase, Chain A, domain 1"/>
    <property type="match status" value="1"/>
</dbReference>
<evidence type="ECO:0000313" key="4">
    <source>
        <dbReference type="Proteomes" id="UP001575105"/>
    </source>
</evidence>
<dbReference type="PANTHER" id="PTHR43353">
    <property type="entry name" value="SUCCINATE-SEMIALDEHYDE DEHYDROGENASE, MITOCHONDRIAL"/>
    <property type="match status" value="1"/>
</dbReference>
<dbReference type="RefSeq" id="WP_425344837.1">
    <property type="nucleotide sequence ID" value="NZ_JBGUBD010000003.1"/>
</dbReference>
<dbReference type="InterPro" id="IPR015590">
    <property type="entry name" value="Aldehyde_DH_dom"/>
</dbReference>
<dbReference type="Pfam" id="PF00171">
    <property type="entry name" value="Aldedh"/>
    <property type="match status" value="1"/>
</dbReference>
<comment type="caution">
    <text evidence="3">The sequence shown here is derived from an EMBL/GenBank/DDBJ whole genome shotgun (WGS) entry which is preliminary data.</text>
</comment>
<keyword evidence="1" id="KW-0560">Oxidoreductase</keyword>
<dbReference type="InterPro" id="IPR044151">
    <property type="entry name" value="ALDH_KGSADH"/>
</dbReference>
<dbReference type="SUPFAM" id="SSF53720">
    <property type="entry name" value="ALDH-like"/>
    <property type="match status" value="1"/>
</dbReference>
<sequence>MTQRNKVSVSEAVEGAAACAEGVFATLPAEDRAALLEAIATRVDALGQKLTDVAGRETHLPAGRLETERGRTVNQLRMFAALVREGSWVDARIDRAQPERQPMPKPDIRRMLVPIGPIVVFGASNFPLAFSVAGGDTASALAAGCPVVCKAHPAHPQTSDLVADAIAEAIGDAGLPAGVFTLVHTDHHAENLDLVRHPAVRGVGFTGSHKAGRALFDAANEREQPIPVFAEMGSVNPVVLLPGAVRERGDKIADGLHQSFTMGVGQFCTKPGIVLTLKGEATSRLIDRLAESVAKTPTGAMLHEQIAEQYVKSLGGLRAMAGVQTVAVVEAGEAGAGGAAVLRTEASEVIANAALLEECFGPTTLVIEAEDMDELERLIATIPGQLTATIHMADADQADAARLLPKLQQRAGRVLFNGFPTGVDVCSSMQHGGPYPATTDSRFTSVGTAAIYRWARPVCYQDAPASLLPPPLQDDNPCGIWRTIDGTFTKDAV</sequence>
<name>A0ABV4U2V1_9BACT</name>
<evidence type="ECO:0000313" key="3">
    <source>
        <dbReference type="EMBL" id="MFA9477913.1"/>
    </source>
</evidence>
<dbReference type="InterPro" id="IPR050740">
    <property type="entry name" value="Aldehyde_DH_Superfamily"/>
</dbReference>
<dbReference type="InterPro" id="IPR016161">
    <property type="entry name" value="Ald_DH/histidinol_DH"/>
</dbReference>
<keyword evidence="4" id="KW-1185">Reference proteome</keyword>
<dbReference type="CDD" id="cd07129">
    <property type="entry name" value="ALDH_KGSADH"/>
    <property type="match status" value="1"/>
</dbReference>
<organism evidence="3 4">
    <name type="scientific">Natronomicrosphaera hydrolytica</name>
    <dbReference type="NCBI Taxonomy" id="3242702"/>
    <lineage>
        <taxon>Bacteria</taxon>
        <taxon>Pseudomonadati</taxon>
        <taxon>Planctomycetota</taxon>
        <taxon>Phycisphaerae</taxon>
        <taxon>Phycisphaerales</taxon>
        <taxon>Phycisphaeraceae</taxon>
        <taxon>Natronomicrosphaera</taxon>
    </lineage>
</organism>
<feature type="domain" description="Aldehyde dehydrogenase" evidence="2">
    <location>
        <begin position="4"/>
        <end position="433"/>
    </location>
</feature>
<proteinExistence type="predicted"/>
<dbReference type="InterPro" id="IPR016163">
    <property type="entry name" value="Ald_DH_C"/>
</dbReference>
<dbReference type="InterPro" id="IPR016162">
    <property type="entry name" value="Ald_DH_N"/>
</dbReference>
<dbReference type="EMBL" id="JBGUBD010000003">
    <property type="protein sequence ID" value="MFA9477913.1"/>
    <property type="molecule type" value="Genomic_DNA"/>
</dbReference>
<gene>
    <name evidence="3" type="ORF">ACERK3_06335</name>
</gene>
<dbReference type="Proteomes" id="UP001575105">
    <property type="component" value="Unassembled WGS sequence"/>
</dbReference>
<dbReference type="Gene3D" id="3.40.309.10">
    <property type="entry name" value="Aldehyde Dehydrogenase, Chain A, domain 2"/>
    <property type="match status" value="1"/>
</dbReference>
<protein>
    <submittedName>
        <fullName evidence="3">Aldehyde dehydrogenase (NADP(+))</fullName>
    </submittedName>
</protein>
<evidence type="ECO:0000259" key="2">
    <source>
        <dbReference type="Pfam" id="PF00171"/>
    </source>
</evidence>
<dbReference type="PANTHER" id="PTHR43353:SF3">
    <property type="entry name" value="ALDEHYDE DEHYDROGENASE-RELATED"/>
    <property type="match status" value="1"/>
</dbReference>
<evidence type="ECO:0000256" key="1">
    <source>
        <dbReference type="ARBA" id="ARBA00023002"/>
    </source>
</evidence>